<reference evidence="9 10" key="1">
    <citation type="journal article" date="2014" name="Genome Announc.">
        <title>Draft genome sequences of the altered schaedler flora, a defined bacterial community from gnotobiotic mice.</title>
        <authorList>
            <person name="Wannemuehler M.J."/>
            <person name="Overstreet A.M."/>
            <person name="Ward D.V."/>
            <person name="Phillips G.J."/>
        </authorList>
    </citation>
    <scope>NUCLEOTIDE SEQUENCE [LARGE SCALE GENOMIC DNA]</scope>
    <source>
        <strain evidence="9 10">ASF492</strain>
    </source>
</reference>
<dbReference type="Gene3D" id="1.10.3720.10">
    <property type="entry name" value="MetI-like"/>
    <property type="match status" value="1"/>
</dbReference>
<evidence type="ECO:0000256" key="7">
    <source>
        <dbReference type="RuleBase" id="RU363032"/>
    </source>
</evidence>
<evidence type="ECO:0000256" key="3">
    <source>
        <dbReference type="ARBA" id="ARBA00022475"/>
    </source>
</evidence>
<feature type="domain" description="ABC transmembrane type-1" evidence="8">
    <location>
        <begin position="1"/>
        <end position="183"/>
    </location>
</feature>
<dbReference type="GO" id="GO:0055085">
    <property type="term" value="P:transmembrane transport"/>
    <property type="evidence" value="ECO:0007669"/>
    <property type="project" value="InterPro"/>
</dbReference>
<proteinExistence type="inferred from homology"/>
<comment type="subcellular location">
    <subcellularLocation>
        <location evidence="1 7">Cell membrane</location>
        <topology evidence="1 7">Multi-pass membrane protein</topology>
    </subcellularLocation>
</comment>
<dbReference type="Proteomes" id="UP000012589">
    <property type="component" value="Unassembled WGS sequence"/>
</dbReference>
<dbReference type="SUPFAM" id="SSF161098">
    <property type="entry name" value="MetI-like"/>
    <property type="match status" value="1"/>
</dbReference>
<dbReference type="InterPro" id="IPR035906">
    <property type="entry name" value="MetI-like_sf"/>
</dbReference>
<dbReference type="GO" id="GO:0005886">
    <property type="term" value="C:plasma membrane"/>
    <property type="evidence" value="ECO:0007669"/>
    <property type="project" value="UniProtKB-SubCell"/>
</dbReference>
<dbReference type="AlphaFoldDB" id="N2ACV0"/>
<keyword evidence="5 7" id="KW-1133">Transmembrane helix</keyword>
<dbReference type="PANTHER" id="PTHR30193">
    <property type="entry name" value="ABC TRANSPORTER PERMEASE PROTEIN"/>
    <property type="match status" value="1"/>
</dbReference>
<keyword evidence="4 7" id="KW-0812">Transmembrane</keyword>
<organism evidence="9 10">
    <name type="scientific">Eubacterium plexicaudatum ASF492</name>
    <dbReference type="NCBI Taxonomy" id="1235802"/>
    <lineage>
        <taxon>Bacteria</taxon>
        <taxon>Bacillati</taxon>
        <taxon>Bacillota</taxon>
        <taxon>Clostridia</taxon>
        <taxon>Eubacteriales</taxon>
        <taxon>Eubacteriaceae</taxon>
        <taxon>Eubacterium</taxon>
    </lineage>
</organism>
<dbReference type="STRING" id="1235802.C823_03250"/>
<protein>
    <recommendedName>
        <fullName evidence="8">ABC transmembrane type-1 domain-containing protein</fullName>
    </recommendedName>
</protein>
<evidence type="ECO:0000256" key="6">
    <source>
        <dbReference type="ARBA" id="ARBA00023136"/>
    </source>
</evidence>
<dbReference type="InterPro" id="IPR051393">
    <property type="entry name" value="ABC_transporter_permease"/>
</dbReference>
<keyword evidence="10" id="KW-1185">Reference proteome</keyword>
<dbReference type="PATRIC" id="fig|1235802.3.peg.3436"/>
<sequence length="192" mass="20751">MSIPLMKKVISLGQLLLETGNSEDISRDSSSNSGFSFAFKRFGLDVNLTATQPWAWIAIVVVTLWWGAGGNMIIYVAALNAVPKEQMEAAQLDGAGNVARFFKIILPNIRSQILFTTVMTTISQFNIYGQPLMLTGGGPNNSTKVLMMYIQQNAFGTGISTAGMSAAMAVLLGLIIMVFSGIQFVMNRRSNA</sequence>
<evidence type="ECO:0000259" key="8">
    <source>
        <dbReference type="PROSITE" id="PS50928"/>
    </source>
</evidence>
<accession>N2ACV0</accession>
<dbReference type="EMBL" id="AQFT01000099">
    <property type="protein sequence ID" value="EMZ24293.1"/>
    <property type="molecule type" value="Genomic_DNA"/>
</dbReference>
<keyword evidence="2 7" id="KW-0813">Transport</keyword>
<dbReference type="OrthoDB" id="152280at2"/>
<feature type="transmembrane region" description="Helical" evidence="7">
    <location>
        <begin position="154"/>
        <end position="179"/>
    </location>
</feature>
<evidence type="ECO:0000313" key="9">
    <source>
        <dbReference type="EMBL" id="EMZ24293.1"/>
    </source>
</evidence>
<feature type="transmembrane region" description="Helical" evidence="7">
    <location>
        <begin position="54"/>
        <end position="78"/>
    </location>
</feature>
<dbReference type="eggNOG" id="COG1175">
    <property type="taxonomic scope" value="Bacteria"/>
</dbReference>
<evidence type="ECO:0000256" key="2">
    <source>
        <dbReference type="ARBA" id="ARBA00022448"/>
    </source>
</evidence>
<evidence type="ECO:0000256" key="4">
    <source>
        <dbReference type="ARBA" id="ARBA00022692"/>
    </source>
</evidence>
<keyword evidence="3" id="KW-1003">Cell membrane</keyword>
<evidence type="ECO:0000256" key="5">
    <source>
        <dbReference type="ARBA" id="ARBA00022989"/>
    </source>
</evidence>
<comment type="similarity">
    <text evidence="7">Belongs to the binding-protein-dependent transport system permease family.</text>
</comment>
<evidence type="ECO:0000256" key="1">
    <source>
        <dbReference type="ARBA" id="ARBA00004651"/>
    </source>
</evidence>
<evidence type="ECO:0000313" key="10">
    <source>
        <dbReference type="Proteomes" id="UP000012589"/>
    </source>
</evidence>
<comment type="caution">
    <text evidence="9">The sequence shown here is derived from an EMBL/GenBank/DDBJ whole genome shotgun (WGS) entry which is preliminary data.</text>
</comment>
<keyword evidence="6 7" id="KW-0472">Membrane</keyword>
<dbReference type="HOGENOM" id="CLU_016047_11_0_9"/>
<dbReference type="PROSITE" id="PS50928">
    <property type="entry name" value="ABC_TM1"/>
    <property type="match status" value="1"/>
</dbReference>
<dbReference type="InterPro" id="IPR000515">
    <property type="entry name" value="MetI-like"/>
</dbReference>
<name>N2ACV0_9FIRM</name>
<dbReference type="PANTHER" id="PTHR30193:SF37">
    <property type="entry name" value="INNER MEMBRANE ABC TRANSPORTER PERMEASE PROTEIN YCJO"/>
    <property type="match status" value="1"/>
</dbReference>
<dbReference type="CDD" id="cd06261">
    <property type="entry name" value="TM_PBP2"/>
    <property type="match status" value="1"/>
</dbReference>
<dbReference type="Pfam" id="PF00528">
    <property type="entry name" value="BPD_transp_1"/>
    <property type="match status" value="1"/>
</dbReference>
<gene>
    <name evidence="9" type="ORF">C823_03250</name>
</gene>